<dbReference type="PANTHER" id="PTHR30178:SF3">
    <property type="entry name" value="SUCCINATE-ACETATE_PROTON SYMPORTER SATP"/>
    <property type="match status" value="1"/>
</dbReference>
<protein>
    <submittedName>
        <fullName evidence="7">Uncharacterized protein</fullName>
    </submittedName>
</protein>
<comment type="subcellular location">
    <subcellularLocation>
        <location evidence="1">Membrane</location>
        <topology evidence="1">Multi-pass membrane protein</topology>
    </subcellularLocation>
</comment>
<comment type="similarity">
    <text evidence="2">Belongs to the acetate uptake transporter (AceTr) (TC 2.A.96) family.</text>
</comment>
<dbReference type="GO" id="GO:0005886">
    <property type="term" value="C:plasma membrane"/>
    <property type="evidence" value="ECO:0007669"/>
    <property type="project" value="TreeGrafter"/>
</dbReference>
<keyword evidence="3 6" id="KW-0812">Transmembrane</keyword>
<keyword evidence="5 6" id="KW-0472">Membrane</keyword>
<keyword evidence="8" id="KW-1185">Reference proteome</keyword>
<dbReference type="Pfam" id="PF01184">
    <property type="entry name" value="Gpr1_Fun34_YaaH"/>
    <property type="match status" value="1"/>
</dbReference>
<dbReference type="AlphaFoldDB" id="A0A4V2PSC4"/>
<dbReference type="InterPro" id="IPR000791">
    <property type="entry name" value="Gpr1/Fun34/SatP-like"/>
</dbReference>
<name>A0A4V2PSC4_9BACT</name>
<dbReference type="PROSITE" id="PS01114">
    <property type="entry name" value="GPR1_FUN34_YAAH"/>
    <property type="match status" value="1"/>
</dbReference>
<dbReference type="EMBL" id="SMGG01000003">
    <property type="protein sequence ID" value="TCK61631.1"/>
    <property type="molecule type" value="Genomic_DNA"/>
</dbReference>
<dbReference type="PANTHER" id="PTHR30178">
    <property type="entry name" value="INNER MEMBRANE PROTEIN YAAH"/>
    <property type="match status" value="1"/>
</dbReference>
<keyword evidence="4 6" id="KW-1133">Transmembrane helix</keyword>
<feature type="transmembrane region" description="Helical" evidence="6">
    <location>
        <begin position="84"/>
        <end position="105"/>
    </location>
</feature>
<evidence type="ECO:0000256" key="3">
    <source>
        <dbReference type="ARBA" id="ARBA00022692"/>
    </source>
</evidence>
<feature type="transmembrane region" description="Helical" evidence="6">
    <location>
        <begin position="143"/>
        <end position="160"/>
    </location>
</feature>
<reference evidence="7 8" key="1">
    <citation type="submission" date="2019-03" db="EMBL/GenBank/DDBJ databases">
        <title>Genomic Encyclopedia of Type Strains, Phase IV (KMG-IV): sequencing the most valuable type-strain genomes for metagenomic binning, comparative biology and taxonomic classification.</title>
        <authorList>
            <person name="Goeker M."/>
        </authorList>
    </citation>
    <scope>NUCLEOTIDE SEQUENCE [LARGE SCALE GENOMIC DNA]</scope>
    <source>
        <strain evidence="7 8">DSM 24984</strain>
    </source>
</reference>
<dbReference type="NCBIfam" id="NF038013">
    <property type="entry name" value="AceTr_1"/>
    <property type="match status" value="1"/>
</dbReference>
<feature type="transmembrane region" description="Helical" evidence="6">
    <location>
        <begin position="29"/>
        <end position="46"/>
    </location>
</feature>
<dbReference type="GO" id="GO:0015360">
    <property type="term" value="F:acetate:proton symporter activity"/>
    <property type="evidence" value="ECO:0007669"/>
    <property type="project" value="TreeGrafter"/>
</dbReference>
<gene>
    <name evidence="7" type="ORF">C8D98_0133</name>
</gene>
<dbReference type="InterPro" id="IPR047622">
    <property type="entry name" value="GPR1_FUN34_YAAH"/>
</dbReference>
<evidence type="ECO:0000313" key="8">
    <source>
        <dbReference type="Proteomes" id="UP000294614"/>
    </source>
</evidence>
<sequence length="204" mass="22027">MSNKVEAVNTEAAIGQIAETVIADSTANPAPLGLMGFGLTTILLNLHNIGLFPLDSGILAMGIFYGGLGQIIVGMMEWKKKNTFGTVAFTSYGLFWLTLVGIIVLPKMGFEKPDTVAMSAYLFLWGFFSLILFIGTFKLNKGLQVVFFLLVILFMLLAIGDMFESASLKKFAGFEGVLCGLSAMYVGAAQVLNEVYKRTVLPLG</sequence>
<evidence type="ECO:0000256" key="5">
    <source>
        <dbReference type="ARBA" id="ARBA00023136"/>
    </source>
</evidence>
<evidence type="ECO:0000256" key="4">
    <source>
        <dbReference type="ARBA" id="ARBA00022989"/>
    </source>
</evidence>
<comment type="caution">
    <text evidence="7">The sequence shown here is derived from an EMBL/GenBank/DDBJ whole genome shotgun (WGS) entry which is preliminary data.</text>
</comment>
<feature type="transmembrane region" description="Helical" evidence="6">
    <location>
        <begin position="58"/>
        <end position="78"/>
    </location>
</feature>
<dbReference type="OrthoDB" id="9787939at2"/>
<evidence type="ECO:0000256" key="6">
    <source>
        <dbReference type="SAM" id="Phobius"/>
    </source>
</evidence>
<dbReference type="RefSeq" id="WP_132871072.1">
    <property type="nucleotide sequence ID" value="NZ_JAJUHT010000003.1"/>
</dbReference>
<proteinExistence type="inferred from homology"/>
<evidence type="ECO:0000256" key="2">
    <source>
        <dbReference type="ARBA" id="ARBA00005587"/>
    </source>
</evidence>
<accession>A0A4V2PSC4</accession>
<dbReference type="GO" id="GO:0071422">
    <property type="term" value="P:succinate transmembrane transport"/>
    <property type="evidence" value="ECO:0007669"/>
    <property type="project" value="TreeGrafter"/>
</dbReference>
<dbReference type="InterPro" id="IPR047623">
    <property type="entry name" value="SatP"/>
</dbReference>
<feature type="transmembrane region" description="Helical" evidence="6">
    <location>
        <begin position="172"/>
        <end position="192"/>
    </location>
</feature>
<organism evidence="7 8">
    <name type="scientific">Seleniivibrio woodruffii</name>
    <dbReference type="NCBI Taxonomy" id="1078050"/>
    <lineage>
        <taxon>Bacteria</taxon>
        <taxon>Pseudomonadati</taxon>
        <taxon>Deferribacterota</taxon>
        <taxon>Deferribacteres</taxon>
        <taxon>Deferribacterales</taxon>
        <taxon>Geovibrionaceae</taxon>
        <taxon>Seleniivibrio</taxon>
    </lineage>
</organism>
<feature type="transmembrane region" description="Helical" evidence="6">
    <location>
        <begin position="117"/>
        <end position="137"/>
    </location>
</feature>
<dbReference type="Proteomes" id="UP000294614">
    <property type="component" value="Unassembled WGS sequence"/>
</dbReference>
<evidence type="ECO:0000313" key="7">
    <source>
        <dbReference type="EMBL" id="TCK61631.1"/>
    </source>
</evidence>
<evidence type="ECO:0000256" key="1">
    <source>
        <dbReference type="ARBA" id="ARBA00004141"/>
    </source>
</evidence>